<feature type="compositionally biased region" description="Low complexity" evidence="1">
    <location>
        <begin position="21"/>
        <end position="31"/>
    </location>
</feature>
<feature type="region of interest" description="Disordered" evidence="1">
    <location>
        <begin position="94"/>
        <end position="147"/>
    </location>
</feature>
<keyword evidence="2" id="KW-1133">Transmembrane helix</keyword>
<reference evidence="4" key="1">
    <citation type="submission" date="2019-10" db="EMBL/GenBank/DDBJ databases">
        <title>Streptomyces sp. nov., a novel actinobacterium isolated from alkaline environment.</title>
        <authorList>
            <person name="Golinska P."/>
        </authorList>
    </citation>
    <scope>NUCLEOTIDE SEQUENCE [LARGE SCALE GENOMIC DNA]</scope>
    <source>
        <strain evidence="4">DSM 42118</strain>
    </source>
</reference>
<keyword evidence="2" id="KW-0812">Transmembrane</keyword>
<feature type="region of interest" description="Disordered" evidence="1">
    <location>
        <begin position="1"/>
        <end position="47"/>
    </location>
</feature>
<comment type="caution">
    <text evidence="3">The sequence shown here is derived from an EMBL/GenBank/DDBJ whole genome shotgun (WGS) entry which is preliminary data.</text>
</comment>
<protein>
    <submittedName>
        <fullName evidence="3">Uncharacterized protein</fullName>
    </submittedName>
</protein>
<gene>
    <name evidence="3" type="ORF">FNQ90_24905</name>
</gene>
<proteinExistence type="predicted"/>
<sequence length="147" mass="13982">MTKTATEVPQAPPETAPAPETPTTTPDTTTPSASAKPGVRHTPGGLPAVPVAVNAANTLVGGLSAAVLAVGPGMVAASAAGALATAGGAALARRTRRGRADKARVDRLGGGRGSAGHRAPGATLNPLRSGSRDLGASGGGRAGAGRA</sequence>
<dbReference type="EMBL" id="VKHT01001537">
    <property type="protein sequence ID" value="MBB0247270.1"/>
    <property type="molecule type" value="Genomic_DNA"/>
</dbReference>
<keyword evidence="4" id="KW-1185">Reference proteome</keyword>
<feature type="compositionally biased region" description="Basic and acidic residues" evidence="1">
    <location>
        <begin position="98"/>
        <end position="109"/>
    </location>
</feature>
<organism evidence="3 4">
    <name type="scientific">Streptomyces alkaliphilus</name>
    <dbReference type="NCBI Taxonomy" id="1472722"/>
    <lineage>
        <taxon>Bacteria</taxon>
        <taxon>Bacillati</taxon>
        <taxon>Actinomycetota</taxon>
        <taxon>Actinomycetes</taxon>
        <taxon>Kitasatosporales</taxon>
        <taxon>Streptomycetaceae</taxon>
        <taxon>Streptomyces</taxon>
    </lineage>
</organism>
<name>A0A7W3Y4B5_9ACTN</name>
<dbReference type="AlphaFoldDB" id="A0A7W3Y4B5"/>
<accession>A0A7W3Y4B5</accession>
<evidence type="ECO:0000256" key="1">
    <source>
        <dbReference type="SAM" id="MobiDB-lite"/>
    </source>
</evidence>
<feature type="compositionally biased region" description="Gly residues" evidence="1">
    <location>
        <begin position="136"/>
        <end position="147"/>
    </location>
</feature>
<feature type="transmembrane region" description="Helical" evidence="2">
    <location>
        <begin position="66"/>
        <end position="92"/>
    </location>
</feature>
<dbReference type="Proteomes" id="UP000538929">
    <property type="component" value="Unassembled WGS sequence"/>
</dbReference>
<feature type="compositionally biased region" description="Pro residues" evidence="1">
    <location>
        <begin position="10"/>
        <end position="20"/>
    </location>
</feature>
<feature type="non-terminal residue" evidence="3">
    <location>
        <position position="147"/>
    </location>
</feature>
<evidence type="ECO:0000313" key="4">
    <source>
        <dbReference type="Proteomes" id="UP000538929"/>
    </source>
</evidence>
<keyword evidence="2" id="KW-0472">Membrane</keyword>
<evidence type="ECO:0000256" key="2">
    <source>
        <dbReference type="SAM" id="Phobius"/>
    </source>
</evidence>
<evidence type="ECO:0000313" key="3">
    <source>
        <dbReference type="EMBL" id="MBB0247270.1"/>
    </source>
</evidence>